<dbReference type="InterPro" id="IPR029044">
    <property type="entry name" value="Nucleotide-diphossugar_trans"/>
</dbReference>
<comment type="caution">
    <text evidence="2">The sequence shown here is derived from an EMBL/GenBank/DDBJ whole genome shotgun (WGS) entry which is preliminary data.</text>
</comment>
<evidence type="ECO:0000313" key="3">
    <source>
        <dbReference type="Proteomes" id="UP001501175"/>
    </source>
</evidence>
<dbReference type="EMBL" id="BAABHD010000062">
    <property type="protein sequence ID" value="GAA4461414.1"/>
    <property type="molecule type" value="Genomic_DNA"/>
</dbReference>
<dbReference type="SUPFAM" id="SSF53448">
    <property type="entry name" value="Nucleotide-diphospho-sugar transferases"/>
    <property type="match status" value="1"/>
</dbReference>
<keyword evidence="3" id="KW-1185">Reference proteome</keyword>
<dbReference type="Pfam" id="PF00535">
    <property type="entry name" value="Glycos_transf_2"/>
    <property type="match status" value="1"/>
</dbReference>
<dbReference type="Gene3D" id="3.90.550.10">
    <property type="entry name" value="Spore Coat Polysaccharide Biosynthesis Protein SpsA, Chain A"/>
    <property type="match status" value="1"/>
</dbReference>
<organism evidence="2 3">
    <name type="scientific">Nibrella saemangeumensis</name>
    <dbReference type="NCBI Taxonomy" id="1084526"/>
    <lineage>
        <taxon>Bacteria</taxon>
        <taxon>Pseudomonadati</taxon>
        <taxon>Bacteroidota</taxon>
        <taxon>Cytophagia</taxon>
        <taxon>Cytophagales</taxon>
        <taxon>Spirosomataceae</taxon>
        <taxon>Nibrella</taxon>
    </lineage>
</organism>
<proteinExistence type="predicted"/>
<gene>
    <name evidence="2" type="ORF">GCM10023189_36890</name>
</gene>
<dbReference type="InterPro" id="IPR001173">
    <property type="entry name" value="Glyco_trans_2-like"/>
</dbReference>
<reference evidence="3" key="1">
    <citation type="journal article" date="2019" name="Int. J. Syst. Evol. Microbiol.">
        <title>The Global Catalogue of Microorganisms (GCM) 10K type strain sequencing project: providing services to taxonomists for standard genome sequencing and annotation.</title>
        <authorList>
            <consortium name="The Broad Institute Genomics Platform"/>
            <consortium name="The Broad Institute Genome Sequencing Center for Infectious Disease"/>
            <person name="Wu L."/>
            <person name="Ma J."/>
        </authorList>
    </citation>
    <scope>NUCLEOTIDE SEQUENCE [LARGE SCALE GENOMIC DNA]</scope>
    <source>
        <strain evidence="3">JCM 17927</strain>
    </source>
</reference>
<dbReference type="Proteomes" id="UP001501175">
    <property type="component" value="Unassembled WGS sequence"/>
</dbReference>
<accession>A0ABP8N4Z4</accession>
<dbReference type="RefSeq" id="WP_345245713.1">
    <property type="nucleotide sequence ID" value="NZ_BAABHD010000062.1"/>
</dbReference>
<feature type="domain" description="Glycosyltransferase 2-like" evidence="1">
    <location>
        <begin position="30"/>
        <end position="141"/>
    </location>
</feature>
<evidence type="ECO:0000313" key="2">
    <source>
        <dbReference type="EMBL" id="GAA4461414.1"/>
    </source>
</evidence>
<protein>
    <recommendedName>
        <fullName evidence="1">Glycosyltransferase 2-like domain-containing protein</fullName>
    </recommendedName>
</protein>
<sequence length="268" mass="31784">MLARFFLQKKEYKENKGGLVTIILTVWKRCHLEEQIEAILNQTEQPYQIWVYQCGNHVDINKVKRKFPNIHFISASINLKYFGRFSLALHVKSEYVWILDDDVIPSRNWLEESRRMCKDQNSIISGAGRIITYQRKACGPEITDLRRFLVGDGNDEKLFNFNQTDTETDFGCNSWLFKTEWIYLFWKIKPYTLENAEDIHLSATCKILNNISTVVPAQSEFKMCGNLKKYYGHDEVASWKKMNFQKERIEVINYLIKEHGWKILQRHL</sequence>
<evidence type="ECO:0000259" key="1">
    <source>
        <dbReference type="Pfam" id="PF00535"/>
    </source>
</evidence>
<name>A0ABP8N4Z4_9BACT</name>